<evidence type="ECO:0000259" key="9">
    <source>
        <dbReference type="PROSITE" id="PS51220"/>
    </source>
</evidence>
<dbReference type="InterPro" id="IPR049883">
    <property type="entry name" value="NOTCH1_EGF-like"/>
</dbReference>
<evidence type="ECO:0000256" key="2">
    <source>
        <dbReference type="ARBA" id="ARBA00022729"/>
    </source>
</evidence>
<evidence type="ECO:0000256" key="4">
    <source>
        <dbReference type="ARBA" id="ARBA00023157"/>
    </source>
</evidence>
<keyword evidence="4" id="KW-1015">Disulfide bond</keyword>
<protein>
    <submittedName>
        <fullName evidence="12">EGF-like domain-containing protein</fullName>
    </submittedName>
</protein>
<evidence type="ECO:0000256" key="1">
    <source>
        <dbReference type="ARBA" id="ARBA00022536"/>
    </source>
</evidence>
<feature type="region of interest" description="Disordered" evidence="6">
    <location>
        <begin position="610"/>
        <end position="649"/>
    </location>
</feature>
<dbReference type="PROSITE" id="PS50026">
    <property type="entry name" value="EGF_3"/>
    <property type="match status" value="1"/>
</dbReference>
<feature type="compositionally biased region" description="Low complexity" evidence="6">
    <location>
        <begin position="504"/>
        <end position="530"/>
    </location>
</feature>
<dbReference type="SMART" id="SM00179">
    <property type="entry name" value="EGF_CA"/>
    <property type="match status" value="1"/>
</dbReference>
<feature type="compositionally biased region" description="Low complexity" evidence="6">
    <location>
        <begin position="726"/>
        <end position="735"/>
    </location>
</feature>
<dbReference type="EMBL" id="UXUI01011413">
    <property type="protein sequence ID" value="VDD96220.1"/>
    <property type="molecule type" value="Genomic_DNA"/>
</dbReference>
<keyword evidence="7" id="KW-0812">Transmembrane</keyword>
<dbReference type="PROSITE" id="PS01186">
    <property type="entry name" value="EGF_2"/>
    <property type="match status" value="1"/>
</dbReference>
<evidence type="ECO:0000313" key="12">
    <source>
        <dbReference type="WBParaSite" id="EVEC_0001168501-mRNA-1"/>
    </source>
</evidence>
<dbReference type="GO" id="GO:0005509">
    <property type="term" value="F:calcium ion binding"/>
    <property type="evidence" value="ECO:0007669"/>
    <property type="project" value="InterPro"/>
</dbReference>
<dbReference type="PROSITE" id="PS00010">
    <property type="entry name" value="ASX_HYDROXYL"/>
    <property type="match status" value="1"/>
</dbReference>
<evidence type="ECO:0000313" key="11">
    <source>
        <dbReference type="Proteomes" id="UP000274131"/>
    </source>
</evidence>
<sequence length="854" mass="93794">MQPHGAAALPDDVTAGFNKGDGSNYYALPTSGTGNVMYLEEYGNTGIPGEWMFIFTDNRIERCKSGVKGDTCDEECAAGEWGPDCVNCCHCASAGCNIITGECAKGLCAECWTGAPFCQTKKEQCSAAKSIRCAPNAVTFVDYDRCGEPIPRCQCLAGYTGVGSQECVDINECTHPNTCHENAVCTNTPGGYFCQCNEGYSGDGINECVSSFFYPYDGHQSLPKTKNAKVLWQLRYPVLTNGIIAIDDASKLKINGRLDDLGIHGIAPFFASIDITKRGEVLLAETTDSEVLTRATRTVREHYLDDSFVATSVLIVTFLNVTDGKTRNGNSFQTLVIGGNNQKKENLTYTQLLYKKLPWSSGAEAGILSFDDENSILLPGSGTEGIEQLSQLSNIKTPGQWLYRIDSPVIHPCARPNLQPPYCASEIQTPSEKQRSQRPLLQSSSSVTKAPPKSGGQQRIDTVPETPDRQKINNGDAEVFEIPGPRIIQPVLVGALPTRHSNKTSATPPTAAPSTSRTTTRKLSVTTTSKAHQEYTYRTYTPHVPLVSIDSHDIEDIPPDAFDITFPPFVTVVPQIFTAAVAPKPIDKSFSSIESSKEVKVENANLYPVKPSKKPSVTEEEKNTMEKSEETLSPTDSSILYKTKPPEVDFNKDNEAEQVQTSTVEVTPKIVADTEPTTEVILKIIPCDKSPGFVTHMVKDLPNRPLFVFTTPLPRRTMPTKPRLVTAGPPTTAAPSSPYDVQDSKIQVSSSSKTNLASHLDLPVIIPTAIIAVWLFLLAIIALFCCCRRRRAEREFRDLYMPNHQVRPLSTTYNIRKNSRNYDVTYEDHLEKAARLRSEMNSYAQGSYSSSRRL</sequence>
<feature type="domain" description="NIDO" evidence="9">
    <location>
        <begin position="268"/>
        <end position="408"/>
    </location>
</feature>
<dbReference type="SUPFAM" id="SSF57196">
    <property type="entry name" value="EGF/Laminin"/>
    <property type="match status" value="1"/>
</dbReference>
<keyword evidence="2" id="KW-0732">Signal</keyword>
<feature type="transmembrane region" description="Helical" evidence="7">
    <location>
        <begin position="764"/>
        <end position="787"/>
    </location>
</feature>
<dbReference type="SMART" id="SM00181">
    <property type="entry name" value="EGF"/>
    <property type="match status" value="2"/>
</dbReference>
<evidence type="ECO:0000256" key="5">
    <source>
        <dbReference type="PROSITE-ProRule" id="PRU00076"/>
    </source>
</evidence>
<keyword evidence="7" id="KW-1133">Transmembrane helix</keyword>
<evidence type="ECO:0000256" key="3">
    <source>
        <dbReference type="ARBA" id="ARBA00022737"/>
    </source>
</evidence>
<dbReference type="InterPro" id="IPR000152">
    <property type="entry name" value="EGF-type_Asp/Asn_hydroxyl_site"/>
</dbReference>
<reference evidence="10 11" key="2">
    <citation type="submission" date="2018-10" db="EMBL/GenBank/DDBJ databases">
        <authorList>
            <consortium name="Pathogen Informatics"/>
        </authorList>
    </citation>
    <scope>NUCLEOTIDE SEQUENCE [LARGE SCALE GENOMIC DNA]</scope>
</reference>
<feature type="compositionally biased region" description="Basic and acidic residues" evidence="6">
    <location>
        <begin position="616"/>
        <end position="630"/>
    </location>
</feature>
<keyword evidence="7" id="KW-0472">Membrane</keyword>
<name>A0A0N4VLC5_ENTVE</name>
<dbReference type="InterPro" id="IPR003886">
    <property type="entry name" value="NIDO_dom"/>
</dbReference>
<dbReference type="InterPro" id="IPR001881">
    <property type="entry name" value="EGF-like_Ca-bd_dom"/>
</dbReference>
<dbReference type="PROSITE" id="PS01187">
    <property type="entry name" value="EGF_CA"/>
    <property type="match status" value="1"/>
</dbReference>
<dbReference type="AlphaFoldDB" id="A0A0N4VLC5"/>
<reference evidence="12" key="1">
    <citation type="submission" date="2017-02" db="UniProtKB">
        <authorList>
            <consortium name="WormBaseParasite"/>
        </authorList>
    </citation>
    <scope>IDENTIFICATION</scope>
</reference>
<dbReference type="FunFam" id="2.10.25.10:FF:000038">
    <property type="entry name" value="Fibrillin 2"/>
    <property type="match status" value="1"/>
</dbReference>
<evidence type="ECO:0000259" key="8">
    <source>
        <dbReference type="PROSITE" id="PS50026"/>
    </source>
</evidence>
<dbReference type="Gene3D" id="2.170.300.10">
    <property type="entry name" value="Tie2 ligand-binding domain superfamily"/>
    <property type="match status" value="1"/>
</dbReference>
<evidence type="ECO:0000313" key="10">
    <source>
        <dbReference type="EMBL" id="VDD96220.1"/>
    </source>
</evidence>
<keyword evidence="3" id="KW-0677">Repeat</keyword>
<feature type="domain" description="NIDO" evidence="9">
    <location>
        <begin position="1"/>
        <end position="58"/>
    </location>
</feature>
<dbReference type="Gene3D" id="2.10.25.10">
    <property type="entry name" value="Laminin"/>
    <property type="match status" value="1"/>
</dbReference>
<evidence type="ECO:0000256" key="6">
    <source>
        <dbReference type="SAM" id="MobiDB-lite"/>
    </source>
</evidence>
<comment type="caution">
    <text evidence="5">Lacks conserved residue(s) required for the propagation of feature annotation.</text>
</comment>
<feature type="region of interest" description="Disordered" evidence="6">
    <location>
        <begin position="718"/>
        <end position="741"/>
    </location>
</feature>
<dbReference type="OrthoDB" id="6236007at2759"/>
<dbReference type="PANTHER" id="PTHR24039:SF58">
    <property type="entry name" value="EGF-LIKE DOMAIN-CONTAINING PROTEIN"/>
    <property type="match status" value="1"/>
</dbReference>
<organism evidence="12">
    <name type="scientific">Enterobius vermicularis</name>
    <name type="common">Human pinworm</name>
    <dbReference type="NCBI Taxonomy" id="51028"/>
    <lineage>
        <taxon>Eukaryota</taxon>
        <taxon>Metazoa</taxon>
        <taxon>Ecdysozoa</taxon>
        <taxon>Nematoda</taxon>
        <taxon>Chromadorea</taxon>
        <taxon>Rhabditida</taxon>
        <taxon>Spirurina</taxon>
        <taxon>Oxyuridomorpha</taxon>
        <taxon>Oxyuroidea</taxon>
        <taxon>Oxyuridae</taxon>
        <taxon>Enterobius</taxon>
    </lineage>
</organism>
<keyword evidence="1 5" id="KW-0245">EGF-like domain</keyword>
<evidence type="ECO:0000256" key="7">
    <source>
        <dbReference type="SAM" id="Phobius"/>
    </source>
</evidence>
<dbReference type="STRING" id="51028.A0A0N4VLC5"/>
<dbReference type="SMART" id="SM00539">
    <property type="entry name" value="NIDO"/>
    <property type="match status" value="1"/>
</dbReference>
<keyword evidence="11" id="KW-1185">Reference proteome</keyword>
<dbReference type="InterPro" id="IPR018097">
    <property type="entry name" value="EGF_Ca-bd_CS"/>
</dbReference>
<dbReference type="PANTHER" id="PTHR24039">
    <property type="entry name" value="FIBRILLIN-RELATED"/>
    <property type="match status" value="1"/>
</dbReference>
<dbReference type="Proteomes" id="UP000274131">
    <property type="component" value="Unassembled WGS sequence"/>
</dbReference>
<feature type="domain" description="EGF-like" evidence="8">
    <location>
        <begin position="169"/>
        <end position="209"/>
    </location>
</feature>
<dbReference type="GO" id="GO:0007160">
    <property type="term" value="P:cell-matrix adhesion"/>
    <property type="evidence" value="ECO:0007669"/>
    <property type="project" value="InterPro"/>
</dbReference>
<dbReference type="Pfam" id="PF07645">
    <property type="entry name" value="EGF_CA"/>
    <property type="match status" value="1"/>
</dbReference>
<feature type="region of interest" description="Disordered" evidence="6">
    <location>
        <begin position="421"/>
        <end position="480"/>
    </location>
</feature>
<dbReference type="InterPro" id="IPR000742">
    <property type="entry name" value="EGF"/>
</dbReference>
<feature type="compositionally biased region" description="Low complexity" evidence="6">
    <location>
        <begin position="437"/>
        <end position="446"/>
    </location>
</feature>
<gene>
    <name evidence="10" type="ORF">EVEC_LOCUS10971</name>
</gene>
<dbReference type="WBParaSite" id="EVEC_0001168501-mRNA-1">
    <property type="protein sequence ID" value="EVEC_0001168501-mRNA-1"/>
    <property type="gene ID" value="EVEC_0001168501"/>
</dbReference>
<dbReference type="PROSITE" id="PS51220">
    <property type="entry name" value="NIDO"/>
    <property type="match status" value="2"/>
</dbReference>
<proteinExistence type="predicted"/>
<dbReference type="CDD" id="cd00054">
    <property type="entry name" value="EGF_CA"/>
    <property type="match status" value="1"/>
</dbReference>
<feature type="region of interest" description="Disordered" evidence="6">
    <location>
        <begin position="499"/>
        <end position="531"/>
    </location>
</feature>
<accession>A0A0N4VLC5</accession>
<dbReference type="Pfam" id="PF06119">
    <property type="entry name" value="NIDO"/>
    <property type="match status" value="2"/>
</dbReference>